<sequence>MPALKTGRSYGHRAGTTARTGTGRKQGEKAEKGSVSALLRRFVRQDRDDAWAVRLLPRIAFGFAAAYTLFALASSSGSSFVAVGGLLSLGLVVWFMRRRRQLLLALASTLLTAGLTGYFAAAGEAARWGTSAVVSGEAVFGYWALAGMALLGAWIPKTHPGGRGVTVMGADVIIAIASGVGMVWPEAGVPIGFVGVSAVLTLRGGGLWALRNGIRKLSGRRSGPKDTTNRDS</sequence>
<evidence type="ECO:0000256" key="2">
    <source>
        <dbReference type="SAM" id="Phobius"/>
    </source>
</evidence>
<evidence type="ECO:0000313" key="3">
    <source>
        <dbReference type="EMBL" id="MDX2911611.1"/>
    </source>
</evidence>
<keyword evidence="4" id="KW-1185">Reference proteome</keyword>
<accession>A0ABU4L7Y5</accession>
<feature type="transmembrane region" description="Helical" evidence="2">
    <location>
        <begin position="167"/>
        <end position="185"/>
    </location>
</feature>
<name>A0ABU4L7Y5_9ACTN</name>
<reference evidence="3 4" key="1">
    <citation type="journal article" date="2023" name="Microb. Genom.">
        <title>Mesoterricola silvestris gen. nov., sp. nov., Mesoterricola sediminis sp. nov., Geothrix oryzae sp. nov., Geothrix edaphica sp. nov., Geothrix rubra sp. nov., and Geothrix limicola sp. nov., six novel members of Acidobacteriota isolated from soils.</title>
        <authorList>
            <person name="Weisberg A.J."/>
            <person name="Pearce E."/>
            <person name="Kramer C.G."/>
            <person name="Chang J.H."/>
            <person name="Clarke C.R."/>
        </authorList>
    </citation>
    <scope>NUCLEOTIDE SEQUENCE [LARGE SCALE GENOMIC DNA]</scope>
    <source>
        <strain evidence="3 4">NRRL_B-2795</strain>
    </source>
</reference>
<dbReference type="Proteomes" id="UP001271723">
    <property type="component" value="Unassembled WGS sequence"/>
</dbReference>
<feature type="transmembrane region" description="Helical" evidence="2">
    <location>
        <begin position="51"/>
        <end position="70"/>
    </location>
</feature>
<dbReference type="RefSeq" id="WP_256963989.1">
    <property type="nucleotide sequence ID" value="NZ_JAGJBZ010000003.1"/>
</dbReference>
<evidence type="ECO:0000256" key="1">
    <source>
        <dbReference type="SAM" id="MobiDB-lite"/>
    </source>
</evidence>
<comment type="caution">
    <text evidence="3">The sequence shown here is derived from an EMBL/GenBank/DDBJ whole genome shotgun (WGS) entry which is preliminary data.</text>
</comment>
<evidence type="ECO:0008006" key="5">
    <source>
        <dbReference type="Google" id="ProtNLM"/>
    </source>
</evidence>
<keyword evidence="2" id="KW-1133">Transmembrane helix</keyword>
<feature type="transmembrane region" description="Helical" evidence="2">
    <location>
        <begin position="133"/>
        <end position="155"/>
    </location>
</feature>
<organism evidence="3 4">
    <name type="scientific">Streptomyces griseiscabiei</name>
    <dbReference type="NCBI Taxonomy" id="2993540"/>
    <lineage>
        <taxon>Bacteria</taxon>
        <taxon>Bacillati</taxon>
        <taxon>Actinomycetota</taxon>
        <taxon>Actinomycetes</taxon>
        <taxon>Kitasatosporales</taxon>
        <taxon>Streptomycetaceae</taxon>
        <taxon>Streptomyces</taxon>
    </lineage>
</organism>
<feature type="transmembrane region" description="Helical" evidence="2">
    <location>
        <begin position="191"/>
        <end position="210"/>
    </location>
</feature>
<feature type="region of interest" description="Disordered" evidence="1">
    <location>
        <begin position="1"/>
        <end position="32"/>
    </location>
</feature>
<dbReference type="EMBL" id="JARAVY010000009">
    <property type="protein sequence ID" value="MDX2911611.1"/>
    <property type="molecule type" value="Genomic_DNA"/>
</dbReference>
<feature type="transmembrane region" description="Helical" evidence="2">
    <location>
        <begin position="102"/>
        <end position="121"/>
    </location>
</feature>
<protein>
    <recommendedName>
        <fullName evidence="5">Integral membrane protein</fullName>
    </recommendedName>
</protein>
<keyword evidence="2" id="KW-0472">Membrane</keyword>
<keyword evidence="2" id="KW-0812">Transmembrane</keyword>
<evidence type="ECO:0000313" key="4">
    <source>
        <dbReference type="Proteomes" id="UP001271723"/>
    </source>
</evidence>
<feature type="transmembrane region" description="Helical" evidence="2">
    <location>
        <begin position="76"/>
        <end position="95"/>
    </location>
</feature>
<feature type="compositionally biased region" description="Low complexity" evidence="1">
    <location>
        <begin position="13"/>
        <end position="23"/>
    </location>
</feature>
<proteinExistence type="predicted"/>
<gene>
    <name evidence="3" type="ORF">PV517_23350</name>
</gene>